<comment type="similarity">
    <text evidence="1 4">Belongs to the type-B carboxylesterase/lipase family.</text>
</comment>
<evidence type="ECO:0000313" key="6">
    <source>
        <dbReference type="EnsemblMetazoa" id="XP_030828983"/>
    </source>
</evidence>
<evidence type="ECO:0000256" key="2">
    <source>
        <dbReference type="ARBA" id="ARBA00022487"/>
    </source>
</evidence>
<dbReference type="GO" id="GO:0052689">
    <property type="term" value="F:carboxylic ester hydrolase activity"/>
    <property type="evidence" value="ECO:0007669"/>
    <property type="project" value="UniProtKB-KW"/>
</dbReference>
<dbReference type="InterPro" id="IPR002018">
    <property type="entry name" value="CarbesteraseB"/>
</dbReference>
<proteinExistence type="inferred from homology"/>
<dbReference type="InterPro" id="IPR050654">
    <property type="entry name" value="AChE-related_enzymes"/>
</dbReference>
<dbReference type="OrthoDB" id="408631at2759"/>
<dbReference type="GeneID" id="588642"/>
<dbReference type="InParanoid" id="A0A7M7N041"/>
<dbReference type="RefSeq" id="XP_030828984.1">
    <property type="nucleotide sequence ID" value="XM_030973124.1"/>
</dbReference>
<keyword evidence="7" id="KW-1185">Reference proteome</keyword>
<dbReference type="Gene3D" id="3.40.50.1820">
    <property type="entry name" value="alpha/beta hydrolase"/>
    <property type="match status" value="1"/>
</dbReference>
<evidence type="ECO:0000313" key="7">
    <source>
        <dbReference type="Proteomes" id="UP000007110"/>
    </source>
</evidence>
<dbReference type="OMA" id="TIPERRY"/>
<feature type="chain" id="PRO_5034190168" description="Carboxylic ester hydrolase" evidence="4">
    <location>
        <begin position="26"/>
        <end position="603"/>
    </location>
</feature>
<keyword evidence="4" id="KW-0732">Signal</keyword>
<keyword evidence="3 4" id="KW-0378">Hydrolase</keyword>
<dbReference type="PANTHER" id="PTHR43918">
    <property type="entry name" value="ACETYLCHOLINESTERASE"/>
    <property type="match status" value="1"/>
</dbReference>
<dbReference type="RefSeq" id="XP_030828982.1">
    <property type="nucleotide sequence ID" value="XM_030973122.1"/>
</dbReference>
<dbReference type="PROSITE" id="PS00941">
    <property type="entry name" value="CARBOXYLESTERASE_B_2"/>
    <property type="match status" value="1"/>
</dbReference>
<reference evidence="7" key="1">
    <citation type="submission" date="2015-02" db="EMBL/GenBank/DDBJ databases">
        <title>Genome sequencing for Strongylocentrotus purpuratus.</title>
        <authorList>
            <person name="Murali S."/>
            <person name="Liu Y."/>
            <person name="Vee V."/>
            <person name="English A."/>
            <person name="Wang M."/>
            <person name="Skinner E."/>
            <person name="Han Y."/>
            <person name="Muzny D.M."/>
            <person name="Worley K.C."/>
            <person name="Gibbs R.A."/>
        </authorList>
    </citation>
    <scope>NUCLEOTIDE SEQUENCE</scope>
</reference>
<feature type="domain" description="Carboxylesterase type B" evidence="5">
    <location>
        <begin position="26"/>
        <end position="554"/>
    </location>
</feature>
<protein>
    <recommendedName>
        <fullName evidence="4">Carboxylic ester hydrolase</fullName>
        <ecNumber evidence="4">3.1.1.-</ecNumber>
    </recommendedName>
</protein>
<dbReference type="InterPro" id="IPR019819">
    <property type="entry name" value="Carboxylesterase_B_CS"/>
</dbReference>
<dbReference type="EnsemblMetazoa" id="XM_030973124">
    <property type="protein sequence ID" value="XP_030828984"/>
    <property type="gene ID" value="LOC588642"/>
</dbReference>
<name>A0A7M7N041_STRPU</name>
<evidence type="ECO:0000259" key="5">
    <source>
        <dbReference type="Pfam" id="PF00135"/>
    </source>
</evidence>
<dbReference type="Proteomes" id="UP000007110">
    <property type="component" value="Unassembled WGS sequence"/>
</dbReference>
<dbReference type="AlphaFoldDB" id="A0A7M7N041"/>
<dbReference type="FunCoup" id="A0A7M7N041">
    <property type="interactions" value="55"/>
</dbReference>
<dbReference type="InterPro" id="IPR019826">
    <property type="entry name" value="Carboxylesterase_B_AS"/>
</dbReference>
<evidence type="ECO:0000256" key="4">
    <source>
        <dbReference type="RuleBase" id="RU361235"/>
    </source>
</evidence>
<dbReference type="SUPFAM" id="SSF53474">
    <property type="entry name" value="alpha/beta-Hydrolases"/>
    <property type="match status" value="1"/>
</dbReference>
<accession>A0A7M7N041</accession>
<sequence>MDTHSWPGSWSLLVLLLIVVSRCESVTVDVTGGRLVGQTIPFDQEFLGITTNVDVYLGVPFAEPPVRFAAPVSKEPWEGDWNATYFRDTCSQVVTDPLQMPASEDCLYLNVFAPNPMPANAAVMVYFPGGAFKFGGASNPNYAGVSLAASSDVIIVTVGYRVSVFGIFSTGDEVAPGNYAMLDQVAALQWVHYNIEAFGGNKEKVTIFGQSSGAGSVGFHLLSKLSAGFFSQAILQSGSALSPRYFRNNPEEDRRDAMELASAVGCPSTDSTALVTCLRTVDEMTLLQVQDSVYQSGYFIRLDGTFLEDTPDNLLYGEDSIPLPTAIMAGFNSQEGTASIRSFFPEYSTRETGPFINRSMFKTMVHSSLLGSDKHSLIRESVYQEYVDWSRVDYDDLDYFDAYVPFYSDYIWRSGSDASVRRYYELGVANIYQYYFTHTPSSSFSRAGPVNPTWLGAGHTEEFQFVFGWSFDENILQYKHELTDDEKMLSAQMMKMWTNFAKSGNPTRESPDSSPDPDLPVWSPYTIPELNYLEIRLNNSITERAVQACGMAFWNRYIPELRMFLESLSDGEEEWKEDFADWQQEMDEWRLAFKDYQEQTTCP</sequence>
<dbReference type="PANTHER" id="PTHR43918:SF4">
    <property type="entry name" value="CARBOXYLIC ESTER HYDROLASE"/>
    <property type="match status" value="1"/>
</dbReference>
<reference evidence="6" key="2">
    <citation type="submission" date="2021-01" db="UniProtKB">
        <authorList>
            <consortium name="EnsemblMetazoa"/>
        </authorList>
    </citation>
    <scope>IDENTIFICATION</scope>
</reference>
<dbReference type="InterPro" id="IPR029058">
    <property type="entry name" value="AB_hydrolase_fold"/>
</dbReference>
<keyword evidence="2" id="KW-0719">Serine esterase</keyword>
<organism evidence="6 7">
    <name type="scientific">Strongylocentrotus purpuratus</name>
    <name type="common">Purple sea urchin</name>
    <dbReference type="NCBI Taxonomy" id="7668"/>
    <lineage>
        <taxon>Eukaryota</taxon>
        <taxon>Metazoa</taxon>
        <taxon>Echinodermata</taxon>
        <taxon>Eleutherozoa</taxon>
        <taxon>Echinozoa</taxon>
        <taxon>Echinoidea</taxon>
        <taxon>Euechinoidea</taxon>
        <taxon>Echinacea</taxon>
        <taxon>Camarodonta</taxon>
        <taxon>Echinidea</taxon>
        <taxon>Strongylocentrotidae</taxon>
        <taxon>Strongylocentrotus</taxon>
    </lineage>
</organism>
<feature type="signal peptide" evidence="4">
    <location>
        <begin position="1"/>
        <end position="25"/>
    </location>
</feature>
<dbReference type="EnsemblMetazoa" id="XM_030973123">
    <property type="protein sequence ID" value="XP_030828983"/>
    <property type="gene ID" value="LOC588642"/>
</dbReference>
<dbReference type="PROSITE" id="PS00122">
    <property type="entry name" value="CARBOXYLESTERASE_B_1"/>
    <property type="match status" value="1"/>
</dbReference>
<dbReference type="RefSeq" id="XP_030828983.1">
    <property type="nucleotide sequence ID" value="XM_030973123.1"/>
</dbReference>
<dbReference type="EnsemblMetazoa" id="XM_030973122">
    <property type="protein sequence ID" value="XP_030828982"/>
    <property type="gene ID" value="LOC588642"/>
</dbReference>
<dbReference type="Pfam" id="PF00135">
    <property type="entry name" value="COesterase"/>
    <property type="match status" value="1"/>
</dbReference>
<dbReference type="KEGG" id="spu:588642"/>
<dbReference type="EC" id="3.1.1.-" evidence="4"/>
<evidence type="ECO:0000256" key="3">
    <source>
        <dbReference type="ARBA" id="ARBA00022801"/>
    </source>
</evidence>
<evidence type="ECO:0000256" key="1">
    <source>
        <dbReference type="ARBA" id="ARBA00005964"/>
    </source>
</evidence>